<evidence type="ECO:0000256" key="2">
    <source>
        <dbReference type="ARBA" id="ARBA00022980"/>
    </source>
</evidence>
<accession>A0AAD6TNB7</accession>
<dbReference type="PANTHER" id="PTHR23321:SF26">
    <property type="entry name" value="SMALL RIBOSOMAL SUBUNIT PROTEIN US15M"/>
    <property type="match status" value="1"/>
</dbReference>
<dbReference type="GO" id="GO:1990904">
    <property type="term" value="C:ribonucleoprotein complex"/>
    <property type="evidence" value="ECO:0007669"/>
    <property type="project" value="UniProtKB-KW"/>
</dbReference>
<dbReference type="Pfam" id="PF00312">
    <property type="entry name" value="Ribosomal_S15"/>
    <property type="match status" value="1"/>
</dbReference>
<proteinExistence type="inferred from homology"/>
<dbReference type="AlphaFoldDB" id="A0AAD6TNB7"/>
<evidence type="ECO:0000256" key="3">
    <source>
        <dbReference type="ARBA" id="ARBA00023274"/>
    </source>
</evidence>
<keyword evidence="3 4" id="KW-0687">Ribonucleoprotein</keyword>
<keyword evidence="2 4" id="KW-0689">Ribosomal protein</keyword>
<dbReference type="InterPro" id="IPR005290">
    <property type="entry name" value="Ribosomal_uS15_bac-type"/>
</dbReference>
<dbReference type="GO" id="GO:0005737">
    <property type="term" value="C:cytoplasm"/>
    <property type="evidence" value="ECO:0007669"/>
    <property type="project" value="UniProtKB-ARBA"/>
</dbReference>
<evidence type="ECO:0000256" key="1">
    <source>
        <dbReference type="ARBA" id="ARBA00008434"/>
    </source>
</evidence>
<dbReference type="HAMAP" id="MF_01343_B">
    <property type="entry name" value="Ribosomal_uS15_B"/>
    <property type="match status" value="1"/>
</dbReference>
<comment type="caution">
    <text evidence="5">The sequence shown here is derived from an EMBL/GenBank/DDBJ whole genome shotgun (WGS) entry which is preliminary data.</text>
</comment>
<protein>
    <recommendedName>
        <fullName evidence="7">Ribosomal protein S15</fullName>
    </recommendedName>
</protein>
<gene>
    <name evidence="5" type="ORF">C8F04DRAFT_987287</name>
</gene>
<dbReference type="InterPro" id="IPR009068">
    <property type="entry name" value="uS15_NS1_RNA-bd_sf"/>
</dbReference>
<evidence type="ECO:0000313" key="6">
    <source>
        <dbReference type="Proteomes" id="UP001218188"/>
    </source>
</evidence>
<dbReference type="CDD" id="cd00353">
    <property type="entry name" value="Ribosomal_S15p_S13e"/>
    <property type="match status" value="1"/>
</dbReference>
<reference evidence="5" key="1">
    <citation type="submission" date="2023-03" db="EMBL/GenBank/DDBJ databases">
        <title>Massive genome expansion in bonnet fungi (Mycena s.s.) driven by repeated elements and novel gene families across ecological guilds.</title>
        <authorList>
            <consortium name="Lawrence Berkeley National Laboratory"/>
            <person name="Harder C.B."/>
            <person name="Miyauchi S."/>
            <person name="Viragh M."/>
            <person name="Kuo A."/>
            <person name="Thoen E."/>
            <person name="Andreopoulos B."/>
            <person name="Lu D."/>
            <person name="Skrede I."/>
            <person name="Drula E."/>
            <person name="Henrissat B."/>
            <person name="Morin E."/>
            <person name="Kohler A."/>
            <person name="Barry K."/>
            <person name="LaButti K."/>
            <person name="Morin E."/>
            <person name="Salamov A."/>
            <person name="Lipzen A."/>
            <person name="Mereny Z."/>
            <person name="Hegedus B."/>
            <person name="Baldrian P."/>
            <person name="Stursova M."/>
            <person name="Weitz H."/>
            <person name="Taylor A."/>
            <person name="Grigoriev I.V."/>
            <person name="Nagy L.G."/>
            <person name="Martin F."/>
            <person name="Kauserud H."/>
        </authorList>
    </citation>
    <scope>NUCLEOTIDE SEQUENCE</scope>
    <source>
        <strain evidence="5">CBHHK200</strain>
    </source>
</reference>
<dbReference type="Gene3D" id="1.10.287.10">
    <property type="entry name" value="S15/NS1, RNA-binding"/>
    <property type="match status" value="1"/>
</dbReference>
<evidence type="ECO:0008006" key="7">
    <source>
        <dbReference type="Google" id="ProtNLM"/>
    </source>
</evidence>
<dbReference type="GO" id="GO:0006412">
    <property type="term" value="P:translation"/>
    <property type="evidence" value="ECO:0007669"/>
    <property type="project" value="InterPro"/>
</dbReference>
<dbReference type="NCBIfam" id="TIGR00952">
    <property type="entry name" value="S15_bact"/>
    <property type="match status" value="1"/>
</dbReference>
<dbReference type="SMART" id="SM01387">
    <property type="entry name" value="Ribosomal_S15"/>
    <property type="match status" value="1"/>
</dbReference>
<dbReference type="Proteomes" id="UP001218188">
    <property type="component" value="Unassembled WGS sequence"/>
</dbReference>
<dbReference type="SUPFAM" id="SSF47060">
    <property type="entry name" value="S15/NS1 RNA-binding domain"/>
    <property type="match status" value="1"/>
</dbReference>
<dbReference type="GO" id="GO:0003735">
    <property type="term" value="F:structural constituent of ribosome"/>
    <property type="evidence" value="ECO:0007669"/>
    <property type="project" value="InterPro"/>
</dbReference>
<dbReference type="PROSITE" id="PS00362">
    <property type="entry name" value="RIBOSOMAL_S15"/>
    <property type="match status" value="1"/>
</dbReference>
<dbReference type="EMBL" id="JARJCM010000002">
    <property type="protein sequence ID" value="KAJ7046962.1"/>
    <property type="molecule type" value="Genomic_DNA"/>
</dbReference>
<evidence type="ECO:0000313" key="5">
    <source>
        <dbReference type="EMBL" id="KAJ7046962.1"/>
    </source>
</evidence>
<sequence>MLRAGVSQPCRLASVASSSSSAFHTSAVLSKLSEERLRSMALKKANLEKRTARLQTFLENRPSVILGTRPGDEAKWHKSDLAQLLVDESVFQQPPVMVESKRTGVELPLYKAFGIAEAEEDTLFRILPERSTEVTTTQVRVDYQRAVDPSAANPDSGIIEGLNKRVHEAEEREKTKIANFARLIDLRNSDAGGIAYENRRRIIIAFSTPENPFDPGRTEVQVAILTYRIRKLYAHLTRCKKDVQNKLSLRRLVHKRAKLLKYLRREARARYDVLLARLGVEPDAVEGELKVT</sequence>
<name>A0AAD6TNB7_9AGAR</name>
<dbReference type="InterPro" id="IPR000589">
    <property type="entry name" value="Ribosomal_uS15"/>
</dbReference>
<dbReference type="GO" id="GO:0005840">
    <property type="term" value="C:ribosome"/>
    <property type="evidence" value="ECO:0007669"/>
    <property type="project" value="UniProtKB-KW"/>
</dbReference>
<dbReference type="PANTHER" id="PTHR23321">
    <property type="entry name" value="RIBOSOMAL PROTEIN S15, BACTERIAL AND ORGANELLAR"/>
    <property type="match status" value="1"/>
</dbReference>
<comment type="similarity">
    <text evidence="1 4">Belongs to the universal ribosomal protein uS15 family.</text>
</comment>
<keyword evidence="6" id="KW-1185">Reference proteome</keyword>
<evidence type="ECO:0000256" key="4">
    <source>
        <dbReference type="RuleBase" id="RU003919"/>
    </source>
</evidence>
<organism evidence="5 6">
    <name type="scientific">Mycena alexandri</name>
    <dbReference type="NCBI Taxonomy" id="1745969"/>
    <lineage>
        <taxon>Eukaryota</taxon>
        <taxon>Fungi</taxon>
        <taxon>Dikarya</taxon>
        <taxon>Basidiomycota</taxon>
        <taxon>Agaricomycotina</taxon>
        <taxon>Agaricomycetes</taxon>
        <taxon>Agaricomycetidae</taxon>
        <taxon>Agaricales</taxon>
        <taxon>Marasmiineae</taxon>
        <taxon>Mycenaceae</taxon>
        <taxon>Mycena</taxon>
    </lineage>
</organism>